<proteinExistence type="predicted"/>
<feature type="domain" description="PKS/mFAS DH" evidence="12">
    <location>
        <begin position="2434"/>
        <end position="2725"/>
    </location>
</feature>
<evidence type="ECO:0000256" key="1">
    <source>
        <dbReference type="ARBA" id="ARBA00004496"/>
    </source>
</evidence>
<dbReference type="PANTHER" id="PTHR43775">
    <property type="entry name" value="FATTY ACID SYNTHASE"/>
    <property type="match status" value="1"/>
</dbReference>
<evidence type="ECO:0000259" key="11">
    <source>
        <dbReference type="PROSITE" id="PS52004"/>
    </source>
</evidence>
<dbReference type="PROSITE" id="PS52019">
    <property type="entry name" value="PKS_MFAS_DH"/>
    <property type="match status" value="1"/>
</dbReference>
<feature type="domain" description="Carrier" evidence="10">
    <location>
        <begin position="4267"/>
        <end position="4344"/>
    </location>
</feature>
<dbReference type="InterPro" id="IPR057326">
    <property type="entry name" value="KR_dom"/>
</dbReference>
<evidence type="ECO:0000259" key="10">
    <source>
        <dbReference type="PROSITE" id="PS50075"/>
    </source>
</evidence>
<comment type="subcellular location">
    <subcellularLocation>
        <location evidence="1">Cytoplasm</location>
    </subcellularLocation>
</comment>
<feature type="region of interest" description="Disordered" evidence="9">
    <location>
        <begin position="578"/>
        <end position="602"/>
    </location>
</feature>
<dbReference type="Pfam" id="PF08659">
    <property type="entry name" value="KR"/>
    <property type="match status" value="2"/>
</dbReference>
<sequence length="4399" mass="478529">MQAETERLEWIRTWIKARKAATQPPASVTATDDAVVVTGVSGYFPGCMNVASFFNHIDHDQPLITAISDHRLDLMIHQGGDQLGFMRRQQGGFIPDIVSFDAELFGILPIEADEMDPRQRLLLMSTWRTLEDASINTESLKKSATGVFVGCESNEYAQLMAQHGFVPTMGLSQADSMMANRISYHFDFAGPSEMVNATCAGFAVALHRAFTAVRLGLIERAIVGAANLILLPDPFRILSEAGQLTAGSSVKSFGHGADGFLRAEGVGTILIERLSDAEAAGRSVYAVIKNASVNFNGQGGFSMAAPNIEAHTELIKACYREADIDPRRVAYVEAQGMGLPVADIAEWNAINRALTQLCDEKGLAYEPGFCRVSTLKPLVGHMHAASSLGALLKIIRSFQTNKIHKIPGFEQANEFCDKEAMPCRFTRETELWEQSSEPRLAALHSYGSGGNNAHVLLEDYQGAWQTTADRQQNFKGRPFELKRHWFPAIAKPLLTDIAPGDLKEKVLAVMLEALGQKNKASTINLPFAELGVDSLSIGSLVSKLETTFDVSIRKSDLFSYSTPDRLATHVATLRRASNEGVSVKSRPAKTLPGPKDKAATDGQADDDIAVIGMHLRVAGAEDHADFWQLLKEGQCAITQLPVARANGATDGPDIRGGFLPSIDTFDPLFFNIAPRECEAMDPRHRLLLEAAWSAIEDAGYNPEDWKGKNHGIFIGIEESDYPVSTASQITAIHGGTAPARIGYFLDTKGPLLAISTACSSSLVAVHYACKSILDGESDCALVGGCNIICQPERTHAALSQMGNMLSPDGTCYAFDHRANGMVIGEGLGLVVLKRLSQARRDGDSIYAVIKGSGINYDGRTNGLTAPSGERQRELYERVQRQSGVRPEQIAYVVTHGTGTTLGDPIEYHALLDAFGANGEHPPYCALTSPKTNIGHTQAASGIVNLITATLALHHRAIPPSLNFEAVNPDIDLDHGPFYVNTALQAWDAEHRFAAVSSFGHTGTNAHVVLGDSGEPLVQSADDEQQPLMIVLSAQGEDQLRQAAERLLHYPVGRLQDLAYTLQVGRQAMAVRLGFLARSQAELRSQLTAFLNGTMDKAQIFYGEASESDAVLGALVDDDDIGQWVRHCLEAGQYSKLLKMWVGGVAVDWHRLYGQENPRRVHLPTYPFEKEHFWLDVTAPDSTLAALPTPAPAKPSASNVAEEAPHEILLFEETWQPAALVRETVSKPKKPKTAVCVLGDAPEQRAVADVLQSLATDSHWQLIQDNGAGALEKSFKQIREEFGSPDALFDLRTIGNPAGLYNPAHIVPLIQALAKAALNPARVLIMCPFHSDLQRCYADAWVGCEKSLGMILPKTLVVVVGMRIAEPSLAVEQCAQALHDEWHATVAESVLYEGEQRLAARLQPVNLPEHTVPPVETALPLKPGGTYLITGGGGGLGLQLATHLAHKHQANLVLTGRSELTPEKRSQLYALIKQGGGVMYLQADVSDANAMTLAVAQAKERFGTIDGVIHAAGVESTHTILDMEMTDFQRVTAPKINGTRVLDQVLQHEPLDFMVYFSSSAAILGDFGAGNYAMGNRFQMAFARHRHQLVAQGQRQGKTVAINWPVWAQGGMGAGNREQMDFYLKTSGQRALETQEGFDLFEQLLAQPGPQHLVLVGKRHRVWRFLNLAGTASDTASERPAEPALGRGRKPEMKGFSVEDCVLWDLRELVGALLKIKRDRLKATANFADLGFDSISLAEFAEALTRHFDIEITPALFFGHSTLNKLCQYFMDEHHQAVHGFYAQAPQTEVKPQTPVHRLTTAAVVQTSVPQPPDRYPGEPIAIIGMSGRFPQARNIDTLWEILATGRDAIEEVPTERFDWRQYYGDPQADSRKTNGKWGGFIPGVAEFDPLFFEISPREAAAMDPRQRLLLQEAWNALEDAGCGPRHLQNHKVGLFVGAEEGDYVFLAGDGQITANHNGILASRLAYFLDLRGPAMAINTACSSGLVAAHQACVSLRGGECDMALVAGVNLLLTPAGLVAMGQSGMLSDDGKCFVFDRRANGMTPGEAVVAMVLKPLAKAEADGDPIYGTIRASGVNYDGKTNGITAPSGVAQTELLRDVYSKAHIRPGDVDYIVTHGTGTKLGDPVEINALYDAFKGTSENHGHCALTSTKSNFGHTFAASGLLSAVSLVKAFQNDLIPASLHCHTENDYIHWDESPFFVNKTARPWPRHHTRERLGGVSAFGMSGTNAHMVFAEYCETTYSPSQVSPYHLLVLSAKTSVALKARVRSLIQVLQMEATAEAGLDRISCTLWEGRHHFRYRLAVVVADYDDAVAAWTAALNEEPHPQVFQGLVPPDFKGQTVIRKHAEDLMGQCRDRTIEDYGDALRALADYYCQGYQLDGALLWGMPLPPRLHLPTYPFERNHYWVSDGSTSPVRLADRPVVRPAIRPAVHQLHPLVHRNTSNFSQQQFRSMFTGQEPFLADHVVHGQTVLPGVGILEMARSAFEQSVAHRDPQSGYQSGYQLQNVVWLRPLVIPTGGLEVELALTEQDDGINFECRTDGAMPVIHATGRVSMLATLPPSPLDIPAIKQRMQGGQLSAQQCYQTFASSGLNYGPFYQGLQELLIGDEETFGRIDLPEVATVGADAFVLHPSLMDTAFQSMLGLQSFVHGQGSHGSSPPLVPFAIERLSVFAVCPVPSWVWTRRSPENMTNSGVIKLDIDVCDGDGHVAVRIEGFSVRAFARAVGDRYVRRLTGKEFFLKDHGGLLPGVVSLEWAQVAGTLMGPVTGLKQIVWSDLIRLDGSPRDVCTSLEHQDGTVLYRVSADDRVHAQGKIATEEFAGPIPHIPLDEIRERCGERLVPSECDRRLATDLGPSFRSLVDFRHNQVEALATLELPACVRDDFQDYRLHPSMMNGAVQAANLLSLIRRPGGPPVPFSVDALWIHGDLPEQAFAHVTQVVEDDANGPSDRAMKYDIAIANGQGQVVVSMQGYCAIPATQPSNAAPIDIPADIPADILYGVLDWRPQAMAASDGPEPQRPSVAPVFLLNGDTAHWQSSLQAQWPGARFIQLSSISDPAEAAQSSVLEVLQLIQAALGQASDRIQPVMLAVPDGAFSPMHAALAGLFRTVRLEQGDVDVRICHLPAAVQCPLDDRWIRILATELSHPFGDVETFYDAEATRFVASLAEIVPATLAPAYEISPGDVIWITGGLGGVGLQLARHLAVTRQARVVLSGRSPLSQHKRQVLDSLTHAGATVRYLQCNVADRADVEKSLASILETESVLNGIVHCAGVIEDAHLLKKSTQEAVRVMQPKIAGTLALDEVTRDIPLDFMVLFSSLTGTFGNPGQADYAAANGFMDLFARERNLRVRAGHRCGRTVSIGWPLWRDGGMQLDAEHNTLLQQNSGLTPMDTARGITVFERCLQSDRDHLLVLHGEGAAIRAKLFTSTDNTVSEESAAGTDTVSFEQTLQALTAMVADQQKVPLDRIEPDVELPQYGFDSLAFTEFANRLNRRFQLDLMPTLFFEKSSLRSLAKHLLERYPETLAAQLVPQPTPDMPAKVLAKPPESTSRFRSAPKETVAAPINRANGRTHGRTHGPMAEPPMNSPTPDIENVSQETTIAMAQPPSPGQPDPIAIIGISGRFPGAKDVDELWRHLEANHDLISDVPVERWDWQKYYGDPLEQRGKTKVKCAGFMEDVDQFDPAFFGISPREAIGMDPQLRLLMETVWSAVEDAGYRASEFSGRPVGVFMGVSTSDYKDAWLQHAASDQELDGPLLVSHFVVANRISYALDLHGPSEPIDTACSSSLIAIHRAIGAMRMGHCESALVGGVNLILTPNITIAASRAGVLSEDGRCKTFDKSADGYGRGEGVAALWLKPLDQALADGDHIYCLIRSSAENHGGKAASPTAPNPVAQQALLVDAYTRAGIDPSTVGYIEAHGTGTAMGDAVEIDGLKAAFAELYQRQGINVGEPHCGLGSVKANIGHLEAAAGMAGVIKVIQMLRYQKIPGNPHLKEPNPYLGLQKTPFYLADKTQNWPAPRDAHGQELPRRAGVSSFGIGGANAHVVLEAYGHGQPATAGPEPPADHPQVMVLSARNMSCLKGYAEKLLAFLTQTAGSKSSRLRNVAWTLQTGREAMAERLGFVAADLNETVETLTSFLAGEKAETYYHSRVHRGGANRQPGPEDTPESWLAAWMEGADPDWSQLHGDITPERISLPTYPFDRKRFWFAKKNEGGNKSAADNGVQLLTQLQDITLSPPSSETVFSQNLPSIVKTELSEVAQPSVNPQLKLASPSGLIESIVDVLVDMLAEILYMGVSDVSTDESFTNMGMDSVIGVEWIQAVNRRFDVKIPATKVYDYPNILAFANFLADTLEQQSPPQNQDKESAPAKSTSLDEVLQHVQRGELEVSEAERLIEKLDLAALELVKP</sequence>
<dbReference type="GO" id="GO:0005886">
    <property type="term" value="C:plasma membrane"/>
    <property type="evidence" value="ECO:0007669"/>
    <property type="project" value="TreeGrafter"/>
</dbReference>
<dbReference type="InterPro" id="IPR036736">
    <property type="entry name" value="ACP-like_sf"/>
</dbReference>
<dbReference type="Pfam" id="PF00109">
    <property type="entry name" value="ketoacyl-synt"/>
    <property type="match status" value="4"/>
</dbReference>
<evidence type="ECO:0000256" key="7">
    <source>
        <dbReference type="ARBA" id="ARBA00022737"/>
    </source>
</evidence>
<dbReference type="Gene3D" id="3.40.47.10">
    <property type="match status" value="4"/>
</dbReference>
<dbReference type="Gene3D" id="3.40.50.720">
    <property type="entry name" value="NAD(P)-binding Rossmann-like Domain"/>
    <property type="match status" value="2"/>
</dbReference>
<dbReference type="InterPro" id="IPR020806">
    <property type="entry name" value="PKS_PP-bd"/>
</dbReference>
<feature type="domain" description="Carrier" evidence="10">
    <location>
        <begin position="3438"/>
        <end position="3515"/>
    </location>
</feature>
<dbReference type="GO" id="GO:0031177">
    <property type="term" value="F:phosphopantetheine binding"/>
    <property type="evidence" value="ECO:0007669"/>
    <property type="project" value="InterPro"/>
</dbReference>
<dbReference type="Pfam" id="PF22621">
    <property type="entry name" value="CurL-like_PKS_C"/>
    <property type="match status" value="1"/>
</dbReference>
<dbReference type="InterPro" id="IPR020841">
    <property type="entry name" value="PKS_Beta-ketoAc_synthase_dom"/>
</dbReference>
<dbReference type="Gene3D" id="3.10.129.110">
    <property type="entry name" value="Polyketide synthase dehydratase"/>
    <property type="match status" value="2"/>
</dbReference>
<evidence type="ECO:0000313" key="13">
    <source>
        <dbReference type="EMBL" id="AMH40423.1"/>
    </source>
</evidence>
<feature type="domain" description="Carrier" evidence="10">
    <location>
        <begin position="1696"/>
        <end position="1773"/>
    </location>
</feature>
<dbReference type="InterPro" id="IPR014031">
    <property type="entry name" value="Ketoacyl_synth_C"/>
</dbReference>
<dbReference type="SMART" id="SM00822">
    <property type="entry name" value="PKS_KR"/>
    <property type="match status" value="2"/>
</dbReference>
<dbReference type="InterPro" id="IPR042104">
    <property type="entry name" value="PKS_dehydratase_sf"/>
</dbReference>
<feature type="domain" description="Ketosynthase family 3 (KS3)" evidence="11">
    <location>
        <begin position="32"/>
        <end position="459"/>
    </location>
</feature>
<dbReference type="InterPro" id="IPR018201">
    <property type="entry name" value="Ketoacyl_synth_AS"/>
</dbReference>
<dbReference type="InterPro" id="IPR049552">
    <property type="entry name" value="PKS_DH_N"/>
</dbReference>
<dbReference type="InterPro" id="IPR050091">
    <property type="entry name" value="PKS_NRPS_Biosynth_Enz"/>
</dbReference>
<dbReference type="GO" id="GO:0006633">
    <property type="term" value="P:fatty acid biosynthetic process"/>
    <property type="evidence" value="ECO:0007669"/>
    <property type="project" value="InterPro"/>
</dbReference>
<dbReference type="SUPFAM" id="SSF47336">
    <property type="entry name" value="ACP-like"/>
    <property type="match status" value="4"/>
</dbReference>
<evidence type="ECO:0000256" key="5">
    <source>
        <dbReference type="ARBA" id="ARBA00022553"/>
    </source>
</evidence>
<feature type="active site" description="Proton acceptor; for dehydratase activity" evidence="8">
    <location>
        <position position="2463"/>
    </location>
</feature>
<organism evidence="13">
    <name type="scientific">Leptolyngbya sp. ISBN3-Nov-94-8</name>
    <dbReference type="NCBI Taxonomy" id="1798139"/>
    <lineage>
        <taxon>Bacteria</taxon>
        <taxon>Bacillati</taxon>
        <taxon>Cyanobacteriota</taxon>
        <taxon>Cyanophyceae</taxon>
        <taxon>Leptolyngbyales</taxon>
        <taxon>Leptolyngbyaceae</taxon>
        <taxon>Leptolyngbya group</taxon>
        <taxon>Leptolyngbya</taxon>
    </lineage>
</organism>
<dbReference type="InterPro" id="IPR014030">
    <property type="entry name" value="Ketoacyl_synth_N"/>
</dbReference>
<dbReference type="SUPFAM" id="SSF51735">
    <property type="entry name" value="NAD(P)-binding Rossmann-fold domains"/>
    <property type="match status" value="3"/>
</dbReference>
<evidence type="ECO:0000259" key="12">
    <source>
        <dbReference type="PROSITE" id="PS52019"/>
    </source>
</evidence>
<dbReference type="Pfam" id="PF22336">
    <property type="entry name" value="RhiE-like_linker"/>
    <property type="match status" value="2"/>
</dbReference>
<reference evidence="13" key="1">
    <citation type="submission" date="2015-09" db="EMBL/GenBank/DDBJ databases">
        <authorList>
            <person name="Jackson K.R."/>
            <person name="Lunt B.L."/>
            <person name="Fisher J.N.B."/>
            <person name="Gardner A.V."/>
            <person name="Bailey M.E."/>
            <person name="Deus L.M."/>
            <person name="Earl A.S."/>
            <person name="Gibby P.D."/>
            <person name="Hartmann K.A."/>
            <person name="Liu J.E."/>
            <person name="Manci A.M."/>
            <person name="Nielsen D.A."/>
            <person name="Solomon M.B."/>
            <person name="Breakwell D.P."/>
            <person name="Burnett S.H."/>
            <person name="Grose J.H."/>
        </authorList>
    </citation>
    <scope>NUCLEOTIDE SEQUENCE</scope>
    <source>
        <strain evidence="13">ISBN3-Nov-94-8</strain>
    </source>
</reference>
<dbReference type="PROSITE" id="PS52004">
    <property type="entry name" value="KS3_2"/>
    <property type="match status" value="4"/>
</dbReference>
<dbReference type="CDD" id="cd08953">
    <property type="entry name" value="KR_2_SDR_x"/>
    <property type="match status" value="2"/>
</dbReference>
<dbReference type="SMART" id="SM00825">
    <property type="entry name" value="PKS_KS"/>
    <property type="match status" value="4"/>
</dbReference>
<evidence type="ECO:0000256" key="8">
    <source>
        <dbReference type="PROSITE-ProRule" id="PRU01363"/>
    </source>
</evidence>
<dbReference type="Pfam" id="PF14765">
    <property type="entry name" value="PS-DH"/>
    <property type="match status" value="2"/>
</dbReference>
<feature type="region of interest" description="C-terminal hotdog fold" evidence="8">
    <location>
        <begin position="2572"/>
        <end position="2725"/>
    </location>
</feature>
<comment type="pathway">
    <text evidence="2">Antibiotic biosynthesis.</text>
</comment>
<feature type="domain" description="Ketosynthase family 3 (KS3)" evidence="11">
    <location>
        <begin position="1817"/>
        <end position="2235"/>
    </location>
</feature>
<dbReference type="InterPro" id="IPR016039">
    <property type="entry name" value="Thiolase-like"/>
</dbReference>
<dbReference type="Gene3D" id="1.10.1240.100">
    <property type="match status" value="3"/>
</dbReference>
<dbReference type="InterPro" id="IPR049551">
    <property type="entry name" value="PKS_DH_C"/>
</dbReference>
<dbReference type="InterPro" id="IPR049900">
    <property type="entry name" value="PKS_mFAS_DH"/>
</dbReference>
<dbReference type="Pfam" id="PF00550">
    <property type="entry name" value="PP-binding"/>
    <property type="match status" value="4"/>
</dbReference>
<evidence type="ECO:0000256" key="9">
    <source>
        <dbReference type="SAM" id="MobiDB-lite"/>
    </source>
</evidence>
<feature type="region of interest" description="Disordered" evidence="9">
    <location>
        <begin position="3561"/>
        <end position="3581"/>
    </location>
</feature>
<feature type="region of interest" description="N-terminal hotdog fold" evidence="8">
    <location>
        <begin position="2434"/>
        <end position="2558"/>
    </location>
</feature>
<feature type="domain" description="Ketosynthase family 3 (KS3)" evidence="11">
    <location>
        <begin position="605"/>
        <end position="1011"/>
    </location>
</feature>
<accession>A0A125SL22</accession>
<feature type="domain" description="Ketosynthase family 3 (KS3)" evidence="11">
    <location>
        <begin position="3605"/>
        <end position="4042"/>
    </location>
</feature>
<name>A0A125SL22_9CYAN</name>
<dbReference type="Pfam" id="PF21089">
    <property type="entry name" value="PKS_DH_N"/>
    <property type="match status" value="1"/>
</dbReference>
<keyword evidence="5" id="KW-0597">Phosphoprotein</keyword>
<dbReference type="GO" id="GO:0004312">
    <property type="term" value="F:fatty acid synthase activity"/>
    <property type="evidence" value="ECO:0007669"/>
    <property type="project" value="TreeGrafter"/>
</dbReference>
<dbReference type="CDD" id="cd00833">
    <property type="entry name" value="PKS"/>
    <property type="match status" value="4"/>
</dbReference>
<evidence type="ECO:0000256" key="3">
    <source>
        <dbReference type="ARBA" id="ARBA00022450"/>
    </source>
</evidence>
<dbReference type="GO" id="GO:0005737">
    <property type="term" value="C:cytoplasm"/>
    <property type="evidence" value="ECO:0007669"/>
    <property type="project" value="UniProtKB-SubCell"/>
</dbReference>
<evidence type="ECO:0000256" key="2">
    <source>
        <dbReference type="ARBA" id="ARBA00004792"/>
    </source>
</evidence>
<dbReference type="InterPro" id="IPR013968">
    <property type="entry name" value="PKS_KR"/>
</dbReference>
<dbReference type="Gene3D" id="1.10.1200.10">
    <property type="entry name" value="ACP-like"/>
    <property type="match status" value="4"/>
</dbReference>
<dbReference type="GO" id="GO:0004315">
    <property type="term" value="F:3-oxoacyl-[acyl-carrier-protein] synthase activity"/>
    <property type="evidence" value="ECO:0007669"/>
    <property type="project" value="InterPro"/>
</dbReference>
<dbReference type="InterPro" id="IPR054514">
    <property type="entry name" value="RhiE-like_linker"/>
</dbReference>
<keyword evidence="4" id="KW-0963">Cytoplasm</keyword>
<protein>
    <submittedName>
        <fullName evidence="13">PKS</fullName>
    </submittedName>
</protein>
<dbReference type="SMART" id="SM00826">
    <property type="entry name" value="PKS_DH"/>
    <property type="match status" value="1"/>
</dbReference>
<dbReference type="InterPro" id="IPR036291">
    <property type="entry name" value="NAD(P)-bd_dom_sf"/>
</dbReference>
<dbReference type="SUPFAM" id="SSF53901">
    <property type="entry name" value="Thiolase-like"/>
    <property type="match status" value="4"/>
</dbReference>
<dbReference type="SMART" id="SM01294">
    <property type="entry name" value="PKS_PP_betabranch"/>
    <property type="match status" value="2"/>
</dbReference>
<keyword evidence="3" id="KW-0596">Phosphopantetheine</keyword>
<feature type="domain" description="Carrier" evidence="10">
    <location>
        <begin position="497"/>
        <end position="574"/>
    </location>
</feature>
<feature type="active site" description="Proton donor; for dehydratase activity" evidence="8">
    <location>
        <position position="2634"/>
    </location>
</feature>
<dbReference type="FunFam" id="3.40.47.10:FF:000019">
    <property type="entry name" value="Polyketide synthase type I"/>
    <property type="match status" value="1"/>
</dbReference>
<dbReference type="PANTHER" id="PTHR43775:SF37">
    <property type="entry name" value="SI:DKEY-61P9.11"/>
    <property type="match status" value="1"/>
</dbReference>
<keyword evidence="7" id="KW-0677">Repeat</keyword>
<dbReference type="GO" id="GO:0071770">
    <property type="term" value="P:DIM/DIP cell wall layer assembly"/>
    <property type="evidence" value="ECO:0007669"/>
    <property type="project" value="TreeGrafter"/>
</dbReference>
<dbReference type="PROSITE" id="PS00606">
    <property type="entry name" value="KS3_1"/>
    <property type="match status" value="2"/>
</dbReference>
<keyword evidence="6" id="KW-0808">Transferase</keyword>
<dbReference type="EMBL" id="KT727016">
    <property type="protein sequence ID" value="AMH40423.1"/>
    <property type="molecule type" value="Genomic_DNA"/>
</dbReference>
<evidence type="ECO:0000256" key="6">
    <source>
        <dbReference type="ARBA" id="ARBA00022679"/>
    </source>
</evidence>
<gene>
    <name evidence="13" type="primary">phmH</name>
</gene>
<evidence type="ECO:0000256" key="4">
    <source>
        <dbReference type="ARBA" id="ARBA00022490"/>
    </source>
</evidence>
<dbReference type="InterPro" id="IPR020807">
    <property type="entry name" value="PKS_DH"/>
</dbReference>
<dbReference type="InterPro" id="IPR009081">
    <property type="entry name" value="PP-bd_ACP"/>
</dbReference>
<dbReference type="PROSITE" id="PS50075">
    <property type="entry name" value="CARRIER"/>
    <property type="match status" value="4"/>
</dbReference>
<dbReference type="Pfam" id="PF02801">
    <property type="entry name" value="Ketoacyl-synt_C"/>
    <property type="match status" value="4"/>
</dbReference>
<dbReference type="SMART" id="SM00823">
    <property type="entry name" value="PKS_PP"/>
    <property type="match status" value="4"/>
</dbReference>